<name>A0A915YIV8_9BACT</name>
<evidence type="ECO:0000256" key="3">
    <source>
        <dbReference type="PROSITE-ProRule" id="PRU00339"/>
    </source>
</evidence>
<dbReference type="SMART" id="SM00028">
    <property type="entry name" value="TPR"/>
    <property type="match status" value="3"/>
</dbReference>
<reference evidence="4" key="1">
    <citation type="submission" date="2022-09" db="EMBL/GenBank/DDBJ databases">
        <title>Aureispira anguillicida sp. nov., isolated from Leptocephalus of Japanese eel Anguilla japonica.</title>
        <authorList>
            <person name="Yuasa K."/>
            <person name="Mekata T."/>
            <person name="Ikunari K."/>
        </authorList>
    </citation>
    <scope>NUCLEOTIDE SEQUENCE</scope>
    <source>
        <strain evidence="4">EL160426</strain>
    </source>
</reference>
<gene>
    <name evidence="4" type="ORF">AsAng_0044070</name>
</gene>
<proteinExistence type="predicted"/>
<feature type="repeat" description="TPR" evidence="3">
    <location>
        <begin position="74"/>
        <end position="107"/>
    </location>
</feature>
<evidence type="ECO:0000313" key="4">
    <source>
        <dbReference type="EMBL" id="BDS13668.1"/>
    </source>
</evidence>
<dbReference type="Proteomes" id="UP001060919">
    <property type="component" value="Chromosome"/>
</dbReference>
<dbReference type="PROSITE" id="PS50005">
    <property type="entry name" value="TPR"/>
    <property type="match status" value="1"/>
</dbReference>
<keyword evidence="5" id="KW-1185">Reference proteome</keyword>
<keyword evidence="1" id="KW-0677">Repeat</keyword>
<organism evidence="4 5">
    <name type="scientific">Aureispira anguillae</name>
    <dbReference type="NCBI Taxonomy" id="2864201"/>
    <lineage>
        <taxon>Bacteria</taxon>
        <taxon>Pseudomonadati</taxon>
        <taxon>Bacteroidota</taxon>
        <taxon>Saprospiria</taxon>
        <taxon>Saprospirales</taxon>
        <taxon>Saprospiraceae</taxon>
        <taxon>Aureispira</taxon>
    </lineage>
</organism>
<dbReference type="Gene3D" id="1.25.40.10">
    <property type="entry name" value="Tetratricopeptide repeat domain"/>
    <property type="match status" value="2"/>
</dbReference>
<dbReference type="InterPro" id="IPR011990">
    <property type="entry name" value="TPR-like_helical_dom_sf"/>
</dbReference>
<dbReference type="PANTHER" id="PTHR44858">
    <property type="entry name" value="TETRATRICOPEPTIDE REPEAT PROTEIN 6"/>
    <property type="match status" value="1"/>
</dbReference>
<dbReference type="AlphaFoldDB" id="A0A915YIV8"/>
<keyword evidence="2 3" id="KW-0802">TPR repeat</keyword>
<protein>
    <submittedName>
        <fullName evidence="4">Tetratricopeptide repeat protein</fullName>
    </submittedName>
</protein>
<dbReference type="Pfam" id="PF13432">
    <property type="entry name" value="TPR_16"/>
    <property type="match status" value="1"/>
</dbReference>
<accession>A0A915YIV8</accession>
<evidence type="ECO:0000313" key="5">
    <source>
        <dbReference type="Proteomes" id="UP001060919"/>
    </source>
</evidence>
<dbReference type="InterPro" id="IPR050498">
    <property type="entry name" value="Ycf3"/>
</dbReference>
<dbReference type="KEGG" id="aup:AsAng_0044070"/>
<evidence type="ECO:0000256" key="1">
    <source>
        <dbReference type="ARBA" id="ARBA00022737"/>
    </source>
</evidence>
<dbReference type="PANTHER" id="PTHR44858:SF1">
    <property type="entry name" value="UDP-N-ACETYLGLUCOSAMINE--PEPTIDE N-ACETYLGLUCOSAMINYLTRANSFERASE SPINDLY-RELATED"/>
    <property type="match status" value="1"/>
</dbReference>
<evidence type="ECO:0000256" key="2">
    <source>
        <dbReference type="ARBA" id="ARBA00022803"/>
    </source>
</evidence>
<dbReference type="Pfam" id="PF13414">
    <property type="entry name" value="TPR_11"/>
    <property type="match status" value="1"/>
</dbReference>
<dbReference type="InterPro" id="IPR019734">
    <property type="entry name" value="TPR_rpt"/>
</dbReference>
<dbReference type="SUPFAM" id="SSF48452">
    <property type="entry name" value="TPR-like"/>
    <property type="match status" value="1"/>
</dbReference>
<sequence length="214" mass="24478">MLLLFFQFLIVMLRLSTTFCLFHSVIFFFFFSTVSAQNQLNVQLQKGITAFKKGNFPKAERIFDKLIASESSYAEAYLWKGKCLQEFEEYQAAYEAFFTACNLAPDHAPYWLELGNFKYTLGITSIRKPEACGECGKFLLPDTESTLNPTVYYKSALKDYQKALQLDPQYAEAHYQLGMVYKVLGDLNNACLQVQKAQALKHPKAKQYSAEICP</sequence>
<dbReference type="EMBL" id="AP026867">
    <property type="protein sequence ID" value="BDS13668.1"/>
    <property type="molecule type" value="Genomic_DNA"/>
</dbReference>